<sequence>MMRILLFLATNFAVMIVLGIILNVTGIAGNSTGGILIMSMLFGFAGSLISLFMSKTLALKSVGAEIITTPRNDAER</sequence>
<dbReference type="Proteomes" id="UP000254649">
    <property type="component" value="Unassembled WGS sequence"/>
</dbReference>
<evidence type="ECO:0000313" key="3">
    <source>
        <dbReference type="Proteomes" id="UP000254649"/>
    </source>
</evidence>
<keyword evidence="3" id="KW-1185">Reference proteome</keyword>
<keyword evidence="1" id="KW-0812">Transmembrane</keyword>
<evidence type="ECO:0000313" key="2">
    <source>
        <dbReference type="EMBL" id="SUT95796.1"/>
    </source>
</evidence>
<gene>
    <name evidence="2" type="primary">htpX_2</name>
    <name evidence="2" type="ORF">NCTC10801_02550</name>
</gene>
<accession>A0A380U5W7</accession>
<keyword evidence="2" id="KW-0378">Hydrolase</keyword>
<keyword evidence="1" id="KW-1133">Transmembrane helix</keyword>
<keyword evidence="1" id="KW-0472">Membrane</keyword>
<keyword evidence="2" id="KW-0346">Stress response</keyword>
<evidence type="ECO:0000256" key="1">
    <source>
        <dbReference type="SAM" id="Phobius"/>
    </source>
</evidence>
<proteinExistence type="predicted"/>
<dbReference type="EMBL" id="UFRQ01000003">
    <property type="protein sequence ID" value="SUT95796.1"/>
    <property type="molecule type" value="Genomic_DNA"/>
</dbReference>
<name>A0A380U5W7_9PAST</name>
<dbReference type="GO" id="GO:0016787">
    <property type="term" value="F:hydrolase activity"/>
    <property type="evidence" value="ECO:0007669"/>
    <property type="project" value="UniProtKB-KW"/>
</dbReference>
<dbReference type="AlphaFoldDB" id="A0A380U5W7"/>
<organism evidence="2 3">
    <name type="scientific">[Actinobacillus] rossii</name>
    <dbReference type="NCBI Taxonomy" id="123820"/>
    <lineage>
        <taxon>Bacteria</taxon>
        <taxon>Pseudomonadati</taxon>
        <taxon>Pseudomonadota</taxon>
        <taxon>Gammaproteobacteria</taxon>
        <taxon>Pasteurellales</taxon>
        <taxon>Pasteurellaceae</taxon>
    </lineage>
</organism>
<feature type="transmembrane region" description="Helical" evidence="1">
    <location>
        <begin position="35"/>
        <end position="53"/>
    </location>
</feature>
<reference evidence="2 3" key="1">
    <citation type="submission" date="2018-06" db="EMBL/GenBank/DDBJ databases">
        <authorList>
            <consortium name="Pathogen Informatics"/>
            <person name="Doyle S."/>
        </authorList>
    </citation>
    <scope>NUCLEOTIDE SEQUENCE [LARGE SCALE GENOMIC DNA]</scope>
    <source>
        <strain evidence="2 3">NCTC10801</strain>
    </source>
</reference>
<dbReference type="EC" id="3.4.24.-" evidence="2"/>
<protein>
    <submittedName>
        <fullName evidence="2">Heat shock protein HtpX</fullName>
        <ecNumber evidence="2">3.4.24.-</ecNumber>
    </submittedName>
</protein>